<sequence>MSALAAGYAMSFAAVQKHVAILERAALVVKERRGREQLVHGNLDAVRRATLLLQHVEDLWRYRAQSIGEILSEEKLGEGEKS</sequence>
<dbReference type="EMBL" id="JACHBQ010000001">
    <property type="protein sequence ID" value="MBB5640641.1"/>
    <property type="molecule type" value="Genomic_DNA"/>
</dbReference>
<evidence type="ECO:0000313" key="1">
    <source>
        <dbReference type="EMBL" id="MBB5640641.1"/>
    </source>
</evidence>
<keyword evidence="1" id="KW-0238">DNA-binding</keyword>
<gene>
    <name evidence="1" type="ORF">BJ997_001189</name>
</gene>
<accession>A0A7W9E330</accession>
<comment type="caution">
    <text evidence="1">The sequence shown here is derived from an EMBL/GenBank/DDBJ whole genome shotgun (WGS) entry which is preliminary data.</text>
</comment>
<organism evidence="1 2">
    <name type="scientific">Cryobacterium roopkundense</name>
    <dbReference type="NCBI Taxonomy" id="1001240"/>
    <lineage>
        <taxon>Bacteria</taxon>
        <taxon>Bacillati</taxon>
        <taxon>Actinomycetota</taxon>
        <taxon>Actinomycetes</taxon>
        <taxon>Micrococcales</taxon>
        <taxon>Microbacteriaceae</taxon>
        <taxon>Cryobacterium</taxon>
    </lineage>
</organism>
<name>A0A7W9E330_9MICO</name>
<reference evidence="1 2" key="1">
    <citation type="submission" date="2020-08" db="EMBL/GenBank/DDBJ databases">
        <title>Sequencing the genomes of 1000 actinobacteria strains.</title>
        <authorList>
            <person name="Klenk H.-P."/>
        </authorList>
    </citation>
    <scope>NUCLEOTIDE SEQUENCE [LARGE SCALE GENOMIC DNA]</scope>
    <source>
        <strain evidence="1 2">DSM 21065</strain>
    </source>
</reference>
<evidence type="ECO:0000313" key="2">
    <source>
        <dbReference type="Proteomes" id="UP000561726"/>
    </source>
</evidence>
<dbReference type="GO" id="GO:0003677">
    <property type="term" value="F:DNA binding"/>
    <property type="evidence" value="ECO:0007669"/>
    <property type="project" value="UniProtKB-KW"/>
</dbReference>
<proteinExistence type="predicted"/>
<dbReference type="SUPFAM" id="SSF46785">
    <property type="entry name" value="Winged helix' DNA-binding domain"/>
    <property type="match status" value="1"/>
</dbReference>
<dbReference type="InterPro" id="IPR036390">
    <property type="entry name" value="WH_DNA-bd_sf"/>
</dbReference>
<dbReference type="InterPro" id="IPR036388">
    <property type="entry name" value="WH-like_DNA-bd_sf"/>
</dbReference>
<protein>
    <submittedName>
        <fullName evidence="1">DNA-binding transcriptional ArsR family regulator</fullName>
    </submittedName>
</protein>
<dbReference type="Gene3D" id="1.10.10.10">
    <property type="entry name" value="Winged helix-like DNA-binding domain superfamily/Winged helix DNA-binding domain"/>
    <property type="match status" value="1"/>
</dbReference>
<dbReference type="AlphaFoldDB" id="A0A7W9E330"/>
<dbReference type="Proteomes" id="UP000561726">
    <property type="component" value="Unassembled WGS sequence"/>
</dbReference>